<feature type="transmembrane region" description="Helical" evidence="9">
    <location>
        <begin position="139"/>
        <end position="160"/>
    </location>
</feature>
<evidence type="ECO:0000259" key="10">
    <source>
        <dbReference type="PROSITE" id="PS50893"/>
    </source>
</evidence>
<dbReference type="PROSITE" id="PS50929">
    <property type="entry name" value="ABC_TM1F"/>
    <property type="match status" value="1"/>
</dbReference>
<feature type="transmembrane region" description="Helical" evidence="9">
    <location>
        <begin position="63"/>
        <end position="81"/>
    </location>
</feature>
<evidence type="ECO:0000259" key="11">
    <source>
        <dbReference type="PROSITE" id="PS50929"/>
    </source>
</evidence>
<dbReference type="PANTHER" id="PTHR43394">
    <property type="entry name" value="ATP-DEPENDENT PERMEASE MDL1, MITOCHONDRIAL"/>
    <property type="match status" value="1"/>
</dbReference>
<dbReference type="FunFam" id="3.40.50.300:FF:000221">
    <property type="entry name" value="Multidrug ABC transporter ATP-binding protein"/>
    <property type="match status" value="1"/>
</dbReference>
<dbReference type="InterPro" id="IPR003593">
    <property type="entry name" value="AAA+_ATPase"/>
</dbReference>
<dbReference type="RefSeq" id="WP_004867826.1">
    <property type="nucleotide sequence ID" value="NZ_CP005986.1"/>
</dbReference>
<gene>
    <name evidence="12" type="ORF">Acaty_c0851</name>
</gene>
<dbReference type="AlphaFoldDB" id="A0A059ZTD8"/>
<evidence type="ECO:0000256" key="5">
    <source>
        <dbReference type="ARBA" id="ARBA00022741"/>
    </source>
</evidence>
<evidence type="ECO:0000256" key="2">
    <source>
        <dbReference type="ARBA" id="ARBA00022448"/>
    </source>
</evidence>
<evidence type="ECO:0000256" key="8">
    <source>
        <dbReference type="ARBA" id="ARBA00023136"/>
    </source>
</evidence>
<dbReference type="SUPFAM" id="SSF52540">
    <property type="entry name" value="P-loop containing nucleoside triphosphate hydrolases"/>
    <property type="match status" value="1"/>
</dbReference>
<evidence type="ECO:0000256" key="3">
    <source>
        <dbReference type="ARBA" id="ARBA00022475"/>
    </source>
</evidence>
<keyword evidence="8 9" id="KW-0472">Membrane</keyword>
<feature type="transmembrane region" description="Helical" evidence="9">
    <location>
        <begin position="251"/>
        <end position="277"/>
    </location>
</feature>
<evidence type="ECO:0000256" key="9">
    <source>
        <dbReference type="SAM" id="Phobius"/>
    </source>
</evidence>
<dbReference type="SMART" id="SM00382">
    <property type="entry name" value="AAA"/>
    <property type="match status" value="1"/>
</dbReference>
<dbReference type="Gene3D" id="1.20.1560.10">
    <property type="entry name" value="ABC transporter type 1, transmembrane domain"/>
    <property type="match status" value="1"/>
</dbReference>
<keyword evidence="7 9" id="KW-1133">Transmembrane helix</keyword>
<dbReference type="InterPro" id="IPR036640">
    <property type="entry name" value="ABC1_TM_sf"/>
</dbReference>
<dbReference type="InterPro" id="IPR017871">
    <property type="entry name" value="ABC_transporter-like_CS"/>
</dbReference>
<keyword evidence="6 12" id="KW-0067">ATP-binding</keyword>
<dbReference type="GO" id="GO:0005524">
    <property type="term" value="F:ATP binding"/>
    <property type="evidence" value="ECO:0007669"/>
    <property type="project" value="UniProtKB-KW"/>
</dbReference>
<dbReference type="SUPFAM" id="SSF90123">
    <property type="entry name" value="ABC transporter transmembrane region"/>
    <property type="match status" value="1"/>
</dbReference>
<feature type="transmembrane region" description="Helical" evidence="9">
    <location>
        <begin position="166"/>
        <end position="185"/>
    </location>
</feature>
<dbReference type="EMBL" id="CP005986">
    <property type="protein sequence ID" value="AIA54728.1"/>
    <property type="molecule type" value="Genomic_DNA"/>
</dbReference>
<dbReference type="Gene3D" id="3.40.50.300">
    <property type="entry name" value="P-loop containing nucleotide triphosphate hydrolases"/>
    <property type="match status" value="1"/>
</dbReference>
<proteinExistence type="predicted"/>
<dbReference type="InterPro" id="IPR003439">
    <property type="entry name" value="ABC_transporter-like_ATP-bd"/>
</dbReference>
<name>A0A059ZTD8_ACICK</name>
<dbReference type="eggNOG" id="COG1132">
    <property type="taxonomic scope" value="Bacteria"/>
</dbReference>
<comment type="subcellular location">
    <subcellularLocation>
        <location evidence="1">Cell membrane</location>
        <topology evidence="1">Multi-pass membrane protein</topology>
    </subcellularLocation>
</comment>
<dbReference type="Pfam" id="PF00664">
    <property type="entry name" value="ABC_membrane"/>
    <property type="match status" value="1"/>
</dbReference>
<dbReference type="KEGG" id="acz:Acaty_c0851"/>
<dbReference type="GO" id="GO:0015421">
    <property type="term" value="F:ABC-type oligopeptide transporter activity"/>
    <property type="evidence" value="ECO:0007669"/>
    <property type="project" value="TreeGrafter"/>
</dbReference>
<dbReference type="HOGENOM" id="CLU_000604_84_3_6"/>
<evidence type="ECO:0000256" key="6">
    <source>
        <dbReference type="ARBA" id="ARBA00022840"/>
    </source>
</evidence>
<sequence>MAANPWQRPTTKNFSVLLKLLPFLRGRYGLFALYLLSLLLSAAGSLALPQGARFLLDHGIVQTRMLLIASIVLFILGLFTVTARAAREALATWIGQGIVADLRQQVFAHVLRLPAPFYESFRTGEVISRLSSDVTILRFGLAGVLGGALQSGLTLVGALLLMVTTLPLLVLPGFLILPPLVWINLRAGRLQRHYSRLEQDYLADLSAHTEESLNGIRVVQAMTQETAAEARYRADIVHLLEQVRRRIRVQVGASLVSGALIFGLLSVMLYLGGWLVVHGRAQMGMLAAFLIYALMATSSLSTLGSLWGQLGRLAGATERLLALLDETPEETRASAVEPPIPVAVSHKNPPASLRFVDVSFRYPSRPDIAALHHIDLDVAPGETLALVGASGAGKSTLFSLLLRHYLPETGHILLDGQDLRALRLHELRRQIAIVPQQAVIFSMSIADNIRMARPEATEAALRRAVQAARVDEFAERLPQGLQTHVGEKGVALSGGQRQRIAIARALLRDPRILILDEATSALDAENERLIQEALALLTADRTTLVAAHRLATIVHAHRIAVLDAGHLIALGTHRELLRECEPYRHFAELQGLGSHGALSQAPDTEESGFYIR</sequence>
<keyword evidence="2" id="KW-0813">Transport</keyword>
<feature type="transmembrane region" description="Helical" evidence="9">
    <location>
        <begin position="283"/>
        <end position="303"/>
    </location>
</feature>
<dbReference type="PROSITE" id="PS50893">
    <property type="entry name" value="ABC_TRANSPORTER_2"/>
    <property type="match status" value="1"/>
</dbReference>
<keyword evidence="4 9" id="KW-0812">Transmembrane</keyword>
<dbReference type="InterPro" id="IPR027417">
    <property type="entry name" value="P-loop_NTPase"/>
</dbReference>
<feature type="domain" description="ABC transporter" evidence="10">
    <location>
        <begin position="353"/>
        <end position="589"/>
    </location>
</feature>
<evidence type="ECO:0000313" key="13">
    <source>
        <dbReference type="Proteomes" id="UP000005522"/>
    </source>
</evidence>
<evidence type="ECO:0000313" key="12">
    <source>
        <dbReference type="EMBL" id="AIA54728.1"/>
    </source>
</evidence>
<dbReference type="GeneID" id="92930886"/>
<reference evidence="12 13" key="1">
    <citation type="journal article" date="2009" name="J. Bacteriol.">
        <title>Draft genome sequence of the extremely acidophilic bacterium Acidithiobacillus caldus ATCC 51756 reveals metabolic versatility in the genus Acidithiobacillus.</title>
        <authorList>
            <person name="Valdes J."/>
            <person name="Quatrini R."/>
            <person name="Hallberg K."/>
            <person name="Dopson M."/>
            <person name="Valenzuela P.D."/>
            <person name="Holmes D.S."/>
        </authorList>
    </citation>
    <scope>NUCLEOTIDE SEQUENCE [LARGE SCALE GENOMIC DNA]</scope>
    <source>
        <strain evidence="13">ATCC 51756 / DSM 8584 / KU</strain>
    </source>
</reference>
<feature type="domain" description="ABC transmembrane type-1" evidence="11">
    <location>
        <begin position="32"/>
        <end position="312"/>
    </location>
</feature>
<dbReference type="InterPro" id="IPR011527">
    <property type="entry name" value="ABC1_TM_dom"/>
</dbReference>
<dbReference type="InterPro" id="IPR039421">
    <property type="entry name" value="Type_1_exporter"/>
</dbReference>
<evidence type="ECO:0000256" key="4">
    <source>
        <dbReference type="ARBA" id="ARBA00022692"/>
    </source>
</evidence>
<dbReference type="Pfam" id="PF00005">
    <property type="entry name" value="ABC_tran"/>
    <property type="match status" value="1"/>
</dbReference>
<organism evidence="12 13">
    <name type="scientific">Acidithiobacillus caldus (strain ATCC 51756 / DSM 8584 / KU)</name>
    <dbReference type="NCBI Taxonomy" id="637389"/>
    <lineage>
        <taxon>Bacteria</taxon>
        <taxon>Pseudomonadati</taxon>
        <taxon>Pseudomonadota</taxon>
        <taxon>Acidithiobacillia</taxon>
        <taxon>Acidithiobacillales</taxon>
        <taxon>Acidithiobacillaceae</taxon>
        <taxon>Acidithiobacillus</taxon>
    </lineage>
</organism>
<dbReference type="Proteomes" id="UP000005522">
    <property type="component" value="Chromosome"/>
</dbReference>
<evidence type="ECO:0000256" key="1">
    <source>
        <dbReference type="ARBA" id="ARBA00004651"/>
    </source>
</evidence>
<evidence type="ECO:0000256" key="7">
    <source>
        <dbReference type="ARBA" id="ARBA00022989"/>
    </source>
</evidence>
<protein>
    <submittedName>
        <fullName evidence="12">ABC transporter ATP-binding protein</fullName>
    </submittedName>
</protein>
<dbReference type="PANTHER" id="PTHR43394:SF1">
    <property type="entry name" value="ATP-BINDING CASSETTE SUB-FAMILY B MEMBER 10, MITOCHONDRIAL"/>
    <property type="match status" value="1"/>
</dbReference>
<dbReference type="GO" id="GO:0016887">
    <property type="term" value="F:ATP hydrolysis activity"/>
    <property type="evidence" value="ECO:0007669"/>
    <property type="project" value="InterPro"/>
</dbReference>
<dbReference type="GO" id="GO:0005886">
    <property type="term" value="C:plasma membrane"/>
    <property type="evidence" value="ECO:0007669"/>
    <property type="project" value="UniProtKB-SubCell"/>
</dbReference>
<keyword evidence="3" id="KW-1003">Cell membrane</keyword>
<dbReference type="PROSITE" id="PS00211">
    <property type="entry name" value="ABC_TRANSPORTER_1"/>
    <property type="match status" value="1"/>
</dbReference>
<accession>A0A059ZTD8</accession>
<keyword evidence="5" id="KW-0547">Nucleotide-binding</keyword>